<keyword evidence="2" id="KW-1133">Transmembrane helix</keyword>
<evidence type="ECO:0000313" key="6">
    <source>
        <dbReference type="Proteomes" id="UP000001064"/>
    </source>
</evidence>
<feature type="disulfide bond" evidence="1">
    <location>
        <begin position="91"/>
        <end position="101"/>
    </location>
</feature>
<dbReference type="GeneID" id="10503826"/>
<keyword evidence="2" id="KW-0472">Membrane</keyword>
<keyword evidence="3" id="KW-0732">Signal</keyword>
<keyword evidence="1" id="KW-1015">Disulfide bond</keyword>
<accession>F0ZG85</accession>
<dbReference type="InterPro" id="IPR057709">
    <property type="entry name" value="DUF7949"/>
</dbReference>
<dbReference type="PROSITE" id="PS50026">
    <property type="entry name" value="EGF_3"/>
    <property type="match status" value="1"/>
</dbReference>
<feature type="chain" id="PRO_5003265108" description="EGF-like domain-containing protein" evidence="3">
    <location>
        <begin position="26"/>
        <end position="282"/>
    </location>
</feature>
<feature type="disulfide bond" evidence="1">
    <location>
        <begin position="109"/>
        <end position="118"/>
    </location>
</feature>
<dbReference type="InParanoid" id="F0ZG85"/>
<dbReference type="Pfam" id="PF23106">
    <property type="entry name" value="EGF_Teneurin"/>
    <property type="match status" value="1"/>
</dbReference>
<reference evidence="6" key="1">
    <citation type="journal article" date="2011" name="Genome Biol.">
        <title>Comparative genomics of the social amoebae Dictyostelium discoideum and Dictyostelium purpureum.</title>
        <authorList>
            <consortium name="US DOE Joint Genome Institute (JGI-PGF)"/>
            <person name="Sucgang R."/>
            <person name="Kuo A."/>
            <person name="Tian X."/>
            <person name="Salerno W."/>
            <person name="Parikh A."/>
            <person name="Feasley C.L."/>
            <person name="Dalin E."/>
            <person name="Tu H."/>
            <person name="Huang E."/>
            <person name="Barry K."/>
            <person name="Lindquist E."/>
            <person name="Shapiro H."/>
            <person name="Bruce D."/>
            <person name="Schmutz J."/>
            <person name="Salamov A."/>
            <person name="Fey P."/>
            <person name="Gaudet P."/>
            <person name="Anjard C."/>
            <person name="Babu M.M."/>
            <person name="Basu S."/>
            <person name="Bushmanova Y."/>
            <person name="van der Wel H."/>
            <person name="Katoh-Kurasawa M."/>
            <person name="Dinh C."/>
            <person name="Coutinho P.M."/>
            <person name="Saito T."/>
            <person name="Elias M."/>
            <person name="Schaap P."/>
            <person name="Kay R.R."/>
            <person name="Henrissat B."/>
            <person name="Eichinger L."/>
            <person name="Rivero F."/>
            <person name="Putnam N.H."/>
            <person name="West C.M."/>
            <person name="Loomis W.F."/>
            <person name="Chisholm R.L."/>
            <person name="Shaulsky G."/>
            <person name="Strassmann J.E."/>
            <person name="Queller D.C."/>
            <person name="Kuspa A."/>
            <person name="Grigoriev I.V."/>
        </authorList>
    </citation>
    <scope>NUCLEOTIDE SEQUENCE [LARGE SCALE GENOMIC DNA]</scope>
    <source>
        <strain evidence="6">QSDP1</strain>
    </source>
</reference>
<evidence type="ECO:0000256" key="3">
    <source>
        <dbReference type="SAM" id="SignalP"/>
    </source>
</evidence>
<dbReference type="PANTHER" id="PTHR31378">
    <property type="entry name" value="EGF-LIKE DOMAIN-CONTAINING PROTEIN-RELATED-RELATED"/>
    <property type="match status" value="1"/>
</dbReference>
<evidence type="ECO:0000313" key="5">
    <source>
        <dbReference type="EMBL" id="EGC37075.1"/>
    </source>
</evidence>
<dbReference type="PANTHER" id="PTHR31378:SF29">
    <property type="entry name" value="EGF-LIKE DOMAIN-CONTAINING PROTEIN-RELATED"/>
    <property type="match status" value="1"/>
</dbReference>
<gene>
    <name evidence="5" type="ORF">DICPUDRAFT_77309</name>
</gene>
<dbReference type="OMA" id="FENIECS"/>
<organism evidence="5 6">
    <name type="scientific">Dictyostelium purpureum</name>
    <name type="common">Slime mold</name>
    <dbReference type="NCBI Taxonomy" id="5786"/>
    <lineage>
        <taxon>Eukaryota</taxon>
        <taxon>Amoebozoa</taxon>
        <taxon>Evosea</taxon>
        <taxon>Eumycetozoa</taxon>
        <taxon>Dictyostelia</taxon>
        <taxon>Dictyosteliales</taxon>
        <taxon>Dictyosteliaceae</taxon>
        <taxon>Dictyostelium</taxon>
    </lineage>
</organism>
<proteinExistence type="predicted"/>
<evidence type="ECO:0000256" key="1">
    <source>
        <dbReference type="PROSITE-ProRule" id="PRU00076"/>
    </source>
</evidence>
<dbReference type="Proteomes" id="UP000001064">
    <property type="component" value="Unassembled WGS sequence"/>
</dbReference>
<dbReference type="PROSITE" id="PS00022">
    <property type="entry name" value="EGF_1"/>
    <property type="match status" value="1"/>
</dbReference>
<name>F0ZG85_DICPU</name>
<feature type="signal peptide" evidence="3">
    <location>
        <begin position="1"/>
        <end position="25"/>
    </location>
</feature>
<evidence type="ECO:0000259" key="4">
    <source>
        <dbReference type="PROSITE" id="PS50026"/>
    </source>
</evidence>
<dbReference type="KEGG" id="dpp:DICPUDRAFT_77309"/>
<dbReference type="Pfam" id="PF25820">
    <property type="entry name" value="DUF7949"/>
    <property type="match status" value="1"/>
</dbReference>
<dbReference type="AlphaFoldDB" id="F0ZG85"/>
<dbReference type="OrthoDB" id="10045365at2759"/>
<dbReference type="VEuPathDB" id="AmoebaDB:DICPUDRAFT_77309"/>
<feature type="transmembrane region" description="Helical" evidence="2">
    <location>
        <begin position="263"/>
        <end position="281"/>
    </location>
</feature>
<dbReference type="Gene3D" id="2.60.120.260">
    <property type="entry name" value="Galactose-binding domain-like"/>
    <property type="match status" value="1"/>
</dbReference>
<feature type="domain" description="EGF-like" evidence="4">
    <location>
        <begin position="87"/>
        <end position="119"/>
    </location>
</feature>
<dbReference type="RefSeq" id="XP_003286432.1">
    <property type="nucleotide sequence ID" value="XM_003286384.1"/>
</dbReference>
<sequence length="282" mass="29932">MKIINSLLLLLVILQLLSSSISVIASSDESALDSSEQSLLCPGVPMCGGPEQGECINQMCRCHYPWVGFDCLSKIIIIDPPTLPPGVPSICVDICNGHGRCSSDNLCICDMGWGGPYCNTSLSSSSSSSIVPPILDPIIVCNSTNNGLVVDSYTGINCTANGPMECVDNYSGSTCSTENQGSSSIKCTVGSHMSSSQRHSITCIGSDIKCVSSFVRCGVKLSAPGSLYVNDIQTNSNIVMFNQDSEQIYLGEKSETSSVFSQFNILSILSLSFLLLSIFLTQ</sequence>
<evidence type="ECO:0000256" key="2">
    <source>
        <dbReference type="SAM" id="Phobius"/>
    </source>
</evidence>
<keyword evidence="2" id="KW-0812">Transmembrane</keyword>
<comment type="caution">
    <text evidence="1">Lacks conserved residue(s) required for the propagation of feature annotation.</text>
</comment>
<dbReference type="PROSITE" id="PS01186">
    <property type="entry name" value="EGF_2"/>
    <property type="match status" value="1"/>
</dbReference>
<dbReference type="EMBL" id="GL871009">
    <property type="protein sequence ID" value="EGC37075.1"/>
    <property type="molecule type" value="Genomic_DNA"/>
</dbReference>
<keyword evidence="1" id="KW-0245">EGF-like domain</keyword>
<dbReference type="InterPro" id="IPR000742">
    <property type="entry name" value="EGF"/>
</dbReference>
<keyword evidence="6" id="KW-1185">Reference proteome</keyword>
<protein>
    <recommendedName>
        <fullName evidence="4">EGF-like domain-containing protein</fullName>
    </recommendedName>
</protein>